<accession>A0ABQ5QNU5</accession>
<sequence>MSADLEARYRRMLRWYPWEHRRAYEEEMLDTLLAGARPGQRRPGPVDTVDLLLSAARHRVGLTARGLATAEWRDAAAATGVLGALLLVGLRLATAGRGYHLGGPAPEQWLRLLPWVLVAVAAATGLRWVAAGVAWLAVAGETALLVTRYSDAPTSAVFTLWAFTLAVVTAVALTVPAPPRHGVAVLGVRRVALVTAGVLVAQLGSVAAAVVGGYGHLADGRVVVGPYFRPIDTASYLAGGLLIVLASWRLAPPLRLRIIVLLAPVAATLATAEYGFDGWRDSYVRIGYVPLAAAQWAILALIPILAFALGVVLIRRHEQRTRLLALGRTADRVTQVS</sequence>
<proteinExistence type="predicted"/>
<feature type="transmembrane region" description="Helical" evidence="1">
    <location>
        <begin position="296"/>
        <end position="314"/>
    </location>
</feature>
<feature type="transmembrane region" description="Helical" evidence="1">
    <location>
        <begin position="191"/>
        <end position="214"/>
    </location>
</feature>
<gene>
    <name evidence="2" type="ORF">Pa4123_15990</name>
</gene>
<organism evidence="2 3">
    <name type="scientific">Phytohabitans aurantiacus</name>
    <dbReference type="NCBI Taxonomy" id="3016789"/>
    <lineage>
        <taxon>Bacteria</taxon>
        <taxon>Bacillati</taxon>
        <taxon>Actinomycetota</taxon>
        <taxon>Actinomycetes</taxon>
        <taxon>Micromonosporales</taxon>
        <taxon>Micromonosporaceae</taxon>
    </lineage>
</organism>
<keyword evidence="3" id="KW-1185">Reference proteome</keyword>
<feature type="transmembrane region" description="Helical" evidence="1">
    <location>
        <begin position="158"/>
        <end position="179"/>
    </location>
</feature>
<evidence type="ECO:0000313" key="2">
    <source>
        <dbReference type="EMBL" id="GLH96325.1"/>
    </source>
</evidence>
<comment type="caution">
    <text evidence="2">The sequence shown here is derived from an EMBL/GenBank/DDBJ whole genome shotgun (WGS) entry which is preliminary data.</text>
</comment>
<dbReference type="EMBL" id="BSDI01000007">
    <property type="protein sequence ID" value="GLH96325.1"/>
    <property type="molecule type" value="Genomic_DNA"/>
</dbReference>
<feature type="transmembrane region" description="Helical" evidence="1">
    <location>
        <begin position="234"/>
        <end position="251"/>
    </location>
</feature>
<keyword evidence="1" id="KW-0812">Transmembrane</keyword>
<reference evidence="2" key="1">
    <citation type="submission" date="2022-12" db="EMBL/GenBank/DDBJ databases">
        <title>New Phytohabitans aurantiacus sp. RD004123 nov., an actinomycete isolated from soil.</title>
        <authorList>
            <person name="Triningsih D.W."/>
            <person name="Harunari E."/>
            <person name="Igarashi Y."/>
        </authorList>
    </citation>
    <scope>NUCLEOTIDE SEQUENCE</scope>
    <source>
        <strain evidence="2">RD004123</strain>
    </source>
</reference>
<keyword evidence="1" id="KW-0472">Membrane</keyword>
<evidence type="ECO:0008006" key="4">
    <source>
        <dbReference type="Google" id="ProtNLM"/>
    </source>
</evidence>
<feature type="transmembrane region" description="Helical" evidence="1">
    <location>
        <begin position="258"/>
        <end position="276"/>
    </location>
</feature>
<protein>
    <recommendedName>
        <fullName evidence="4">Integral membrane protein</fullName>
    </recommendedName>
</protein>
<feature type="transmembrane region" description="Helical" evidence="1">
    <location>
        <begin position="115"/>
        <end position="138"/>
    </location>
</feature>
<dbReference type="Proteomes" id="UP001144280">
    <property type="component" value="Unassembled WGS sequence"/>
</dbReference>
<keyword evidence="1" id="KW-1133">Transmembrane helix</keyword>
<evidence type="ECO:0000256" key="1">
    <source>
        <dbReference type="SAM" id="Phobius"/>
    </source>
</evidence>
<dbReference type="RefSeq" id="WP_281893519.1">
    <property type="nucleotide sequence ID" value="NZ_BSDI01000007.1"/>
</dbReference>
<name>A0ABQ5QNU5_9ACTN</name>
<evidence type="ECO:0000313" key="3">
    <source>
        <dbReference type="Proteomes" id="UP001144280"/>
    </source>
</evidence>